<accession>A0A7Y3U080</accession>
<sequence length="59" mass="6899">MTELERTLLSALEKFEQRQTEQQRALDSVSNALERVSSEYESLSQQVTILQRQLDELKT</sequence>
<evidence type="ECO:0000256" key="1">
    <source>
        <dbReference type="SAM" id="Coils"/>
    </source>
</evidence>
<dbReference type="Pfam" id="PF04899">
    <property type="entry name" value="MbeD_MobD"/>
    <property type="match status" value="1"/>
</dbReference>
<protein>
    <submittedName>
        <fullName evidence="2">Uncharacterized protein</fullName>
    </submittedName>
</protein>
<name>A0A7Y3U080_9GAMM</name>
<feature type="coiled-coil region" evidence="1">
    <location>
        <begin position="12"/>
        <end position="53"/>
    </location>
</feature>
<dbReference type="InterPro" id="IPR006983">
    <property type="entry name" value="MbeD_MobD"/>
</dbReference>
<dbReference type="RefSeq" id="WP_171703387.1">
    <property type="nucleotide sequence ID" value="NZ_JABFHI010000019.1"/>
</dbReference>
<evidence type="ECO:0000313" key="3">
    <source>
        <dbReference type="Proteomes" id="UP000588806"/>
    </source>
</evidence>
<proteinExistence type="predicted"/>
<comment type="caution">
    <text evidence="2">The sequence shown here is derived from an EMBL/GenBank/DDBJ whole genome shotgun (WGS) entry which is preliminary data.</text>
</comment>
<gene>
    <name evidence="2" type="ORF">HLB35_16255</name>
</gene>
<dbReference type="Proteomes" id="UP000588806">
    <property type="component" value="Unassembled WGS sequence"/>
</dbReference>
<keyword evidence="1" id="KW-0175">Coiled coil</keyword>
<evidence type="ECO:0000313" key="2">
    <source>
        <dbReference type="EMBL" id="NOG32935.1"/>
    </source>
</evidence>
<keyword evidence="3" id="KW-1185">Reference proteome</keyword>
<dbReference type="EMBL" id="JABFHI010000019">
    <property type="protein sequence ID" value="NOG32935.1"/>
    <property type="molecule type" value="Genomic_DNA"/>
</dbReference>
<dbReference type="AlphaFoldDB" id="A0A7Y3U080"/>
<reference evidence="2 3" key="2">
    <citation type="submission" date="2020-06" db="EMBL/GenBank/DDBJ databases">
        <title>Halomonas songnenensis sp. nov., a moderately halophilic bacterium isolated from saline and alkaline soils.</title>
        <authorList>
            <person name="Jiang J."/>
            <person name="Pan Y."/>
        </authorList>
    </citation>
    <scope>NUCLEOTIDE SEQUENCE [LARGE SCALE GENOMIC DNA]</scope>
    <source>
        <strain evidence="2 3">TBZ9</strain>
    </source>
</reference>
<reference evidence="2 3" key="1">
    <citation type="submission" date="2020-05" db="EMBL/GenBank/DDBJ databases">
        <authorList>
            <person name="Ruan W."/>
            <person name="Jeon C.O."/>
            <person name="Chun B.H."/>
        </authorList>
    </citation>
    <scope>NUCLEOTIDE SEQUENCE [LARGE SCALE GENOMIC DNA]</scope>
    <source>
        <strain evidence="2 3">TBZ9</strain>
    </source>
</reference>
<organism evidence="2 3">
    <name type="scientific">Vreelandella azerica</name>
    <dbReference type="NCBI Taxonomy" id="2732867"/>
    <lineage>
        <taxon>Bacteria</taxon>
        <taxon>Pseudomonadati</taxon>
        <taxon>Pseudomonadota</taxon>
        <taxon>Gammaproteobacteria</taxon>
        <taxon>Oceanospirillales</taxon>
        <taxon>Halomonadaceae</taxon>
        <taxon>Vreelandella</taxon>
    </lineage>
</organism>